<evidence type="ECO:0000256" key="1">
    <source>
        <dbReference type="ARBA" id="ARBA00006336"/>
    </source>
</evidence>
<name>A0A3N1XIA0_9FIRM</name>
<dbReference type="InterPro" id="IPR050272">
    <property type="entry name" value="Isochorismatase-like_hydrls"/>
</dbReference>
<dbReference type="GO" id="GO:0016787">
    <property type="term" value="F:hydrolase activity"/>
    <property type="evidence" value="ECO:0007669"/>
    <property type="project" value="UniProtKB-KW"/>
</dbReference>
<comment type="similarity">
    <text evidence="1">Belongs to the isochorismatase family.</text>
</comment>
<proteinExistence type="inferred from homology"/>
<protein>
    <submittedName>
        <fullName evidence="4">Nicotinamidase-related amidase</fullName>
    </submittedName>
</protein>
<dbReference type="Gene3D" id="3.40.50.850">
    <property type="entry name" value="Isochorismatase-like"/>
    <property type="match status" value="1"/>
</dbReference>
<accession>A0A3N1XIA0</accession>
<dbReference type="InterPro" id="IPR000868">
    <property type="entry name" value="Isochorismatase-like_dom"/>
</dbReference>
<reference evidence="4 5" key="1">
    <citation type="submission" date="2018-11" db="EMBL/GenBank/DDBJ databases">
        <title>Genomic Encyclopedia of Type Strains, Phase IV (KMG-IV): sequencing the most valuable type-strain genomes for metagenomic binning, comparative biology and taxonomic classification.</title>
        <authorList>
            <person name="Goeker M."/>
        </authorList>
    </citation>
    <scope>NUCLEOTIDE SEQUENCE [LARGE SCALE GENOMIC DNA]</scope>
    <source>
        <strain evidence="4 5">DSM 26537</strain>
    </source>
</reference>
<dbReference type="InterPro" id="IPR036380">
    <property type="entry name" value="Isochorismatase-like_sf"/>
</dbReference>
<dbReference type="PANTHER" id="PTHR43540">
    <property type="entry name" value="PEROXYUREIDOACRYLATE/UREIDOACRYLATE AMIDOHYDROLASE-RELATED"/>
    <property type="match status" value="1"/>
</dbReference>
<evidence type="ECO:0000313" key="5">
    <source>
        <dbReference type="Proteomes" id="UP000273083"/>
    </source>
</evidence>
<evidence type="ECO:0000313" key="4">
    <source>
        <dbReference type="EMBL" id="ROR26423.1"/>
    </source>
</evidence>
<feature type="domain" description="Isochorismatase-like" evidence="3">
    <location>
        <begin position="4"/>
        <end position="140"/>
    </location>
</feature>
<dbReference type="PANTHER" id="PTHR43540:SF14">
    <property type="entry name" value="ISOCHORISMATASE"/>
    <property type="match status" value="1"/>
</dbReference>
<organism evidence="4 5">
    <name type="scientific">Mobilisporobacter senegalensis</name>
    <dbReference type="NCBI Taxonomy" id="1329262"/>
    <lineage>
        <taxon>Bacteria</taxon>
        <taxon>Bacillati</taxon>
        <taxon>Bacillota</taxon>
        <taxon>Clostridia</taxon>
        <taxon>Lachnospirales</taxon>
        <taxon>Lachnospiraceae</taxon>
        <taxon>Mobilisporobacter</taxon>
    </lineage>
</organism>
<keyword evidence="2" id="KW-0378">Hydrolase</keyword>
<dbReference type="Proteomes" id="UP000273083">
    <property type="component" value="Unassembled WGS sequence"/>
</dbReference>
<dbReference type="OrthoDB" id="9785724at2"/>
<dbReference type="Pfam" id="PF00857">
    <property type="entry name" value="Isochorismatase"/>
    <property type="match status" value="1"/>
</dbReference>
<evidence type="ECO:0000259" key="3">
    <source>
        <dbReference type="Pfam" id="PF00857"/>
    </source>
</evidence>
<dbReference type="RefSeq" id="WP_123610130.1">
    <property type="nucleotide sequence ID" value="NZ_RJVG01000008.1"/>
</dbReference>
<dbReference type="CDD" id="cd01014">
    <property type="entry name" value="nicotinamidase_related"/>
    <property type="match status" value="1"/>
</dbReference>
<dbReference type="SUPFAM" id="SSF52499">
    <property type="entry name" value="Isochorismatase-like hydrolases"/>
    <property type="match status" value="1"/>
</dbReference>
<dbReference type="EMBL" id="RJVG01000008">
    <property type="protein sequence ID" value="ROR26423.1"/>
    <property type="molecule type" value="Genomic_DNA"/>
</dbReference>
<gene>
    <name evidence="4" type="ORF">EDD66_108146</name>
</gene>
<comment type="caution">
    <text evidence="4">The sequence shown here is derived from an EMBL/GenBank/DDBJ whole genome shotgun (WGS) entry which is preliminary data.</text>
</comment>
<sequence>MEDTALLVIDMQNALVQDNPYNINSVLKNIEHIITLCRDNSLEVIYIRHDGGADDELEYGTKGWQIDKTLRPMGDEKIFEKKFNSAFKETKLKEYLESKNIKRLIITGMQTEYCMDTSIKVAFEYGYEIIIPKETNTTYDNQFLTGQELYEFYNDKIWDGRYAQIMTIEELERKIKSR</sequence>
<dbReference type="AlphaFoldDB" id="A0A3N1XIA0"/>
<evidence type="ECO:0000256" key="2">
    <source>
        <dbReference type="ARBA" id="ARBA00022801"/>
    </source>
</evidence>
<keyword evidence="5" id="KW-1185">Reference proteome</keyword>